<keyword evidence="5 10" id="KW-0732">Signal</keyword>
<feature type="chain" id="PRO_5015563911" evidence="10">
    <location>
        <begin position="27"/>
        <end position="508"/>
    </location>
</feature>
<evidence type="ECO:0000256" key="7">
    <source>
        <dbReference type="ARBA" id="ARBA00023239"/>
    </source>
</evidence>
<evidence type="ECO:0000259" key="11">
    <source>
        <dbReference type="Pfam" id="PF07602"/>
    </source>
</evidence>
<dbReference type="NCBIfam" id="NF041518">
    <property type="entry name" value="choice_anch_Q"/>
    <property type="match status" value="1"/>
</dbReference>
<dbReference type="InterPro" id="IPR011459">
    <property type="entry name" value="DUF1565"/>
</dbReference>
<dbReference type="OrthoDB" id="7300353at2"/>
<evidence type="ECO:0000256" key="3">
    <source>
        <dbReference type="ARBA" id="ARBA00022525"/>
    </source>
</evidence>
<dbReference type="EMBL" id="PXWF02000306">
    <property type="protein sequence ID" value="PWF41878.1"/>
    <property type="molecule type" value="Genomic_DNA"/>
</dbReference>
<dbReference type="InterPro" id="IPR059226">
    <property type="entry name" value="Choice_anch_Q_dom"/>
</dbReference>
<dbReference type="PANTHER" id="PTHR40088:SF1">
    <property type="entry name" value="PECTATE LYASE PEL9"/>
    <property type="match status" value="1"/>
</dbReference>
<evidence type="ECO:0000256" key="9">
    <source>
        <dbReference type="SAM" id="MobiDB-lite"/>
    </source>
</evidence>
<evidence type="ECO:0000256" key="6">
    <source>
        <dbReference type="ARBA" id="ARBA00022837"/>
    </source>
</evidence>
<feature type="signal peptide" evidence="10">
    <location>
        <begin position="1"/>
        <end position="26"/>
    </location>
</feature>
<proteinExistence type="inferred from homology"/>
<name>A0A2U2HED8_9BURK</name>
<evidence type="ECO:0000256" key="8">
    <source>
        <dbReference type="ARBA" id="ARBA00038263"/>
    </source>
</evidence>
<dbReference type="Proteomes" id="UP000241421">
    <property type="component" value="Unassembled WGS sequence"/>
</dbReference>
<dbReference type="AlphaFoldDB" id="A0A2U2HED8"/>
<sequence>MVELFKHNTKIRMSALLSCSASILLAACGGPVDPIGSAQLAQSTSSLSPTALSAPPQQSNRSDAAAMPTAAEFVPAEADATVAGADQAPAEFTISGYGGEGSPDQAAPNNPDVSGAAGGSALPFGADAQAPAATDPAMPGATRLLAASTFQLFATNLVPATPYKLYVATTGNDSNPGTADKPFKTIARAATAVKPGTTVFVAPGTYAGGFKTTQSGTAANRIYYVSTKLRAARIVPPSSSSNDTAWDNRGSYVDIIGFTIDGTKSGGGKKWTHGIYSGGSLVMIRKNHIHHIAKTAACTSAGGSAIGIDSYYRGVKSEVIANMVNDIGPVGCRYIQGIYISTSGLVMNNIVYRVAEAGIHLWHDANNVVIANNTVADSHTGIVVGGGDFYHTSSGAVNTHVVNNIVYDNAYGISEQGKTGKNNTYRNNLVYQNSTYNWSLKNGLSHSGTVTSAPLFEGYATSGTPNFKLSRSSPAIGRGTSIFALPTDYNGKTRSYATGFDIGAYQAE</sequence>
<keyword evidence="13" id="KW-1185">Reference proteome</keyword>
<dbReference type="Pfam" id="PF07602">
    <property type="entry name" value="DUF1565"/>
    <property type="match status" value="1"/>
</dbReference>
<dbReference type="GO" id="GO:0005576">
    <property type="term" value="C:extracellular region"/>
    <property type="evidence" value="ECO:0007669"/>
    <property type="project" value="UniProtKB-SubCell"/>
</dbReference>
<dbReference type="InterPro" id="IPR052052">
    <property type="entry name" value="Polysaccharide_Lyase_9"/>
</dbReference>
<dbReference type="GO" id="GO:0016837">
    <property type="term" value="F:carbon-oxygen lyase activity, acting on polysaccharides"/>
    <property type="evidence" value="ECO:0007669"/>
    <property type="project" value="TreeGrafter"/>
</dbReference>
<feature type="region of interest" description="Disordered" evidence="9">
    <location>
        <begin position="92"/>
        <end position="122"/>
    </location>
</feature>
<reference evidence="12 13" key="1">
    <citation type="submission" date="2018-04" db="EMBL/GenBank/DDBJ databases">
        <title>Massilia violaceinigra sp. nov., a novel purple-pigmented bacterium isolated from Tianshan glacier, Xinjiang, China.</title>
        <authorList>
            <person name="Wang H."/>
        </authorList>
    </citation>
    <scope>NUCLEOTIDE SEQUENCE [LARGE SCALE GENOMIC DNA]</scope>
    <source>
        <strain evidence="12 13">B448-2</strain>
    </source>
</reference>
<keyword evidence="4" id="KW-0479">Metal-binding</keyword>
<feature type="compositionally biased region" description="Low complexity" evidence="9">
    <location>
        <begin position="47"/>
        <end position="57"/>
    </location>
</feature>
<gene>
    <name evidence="12" type="ORF">C7C56_023740</name>
</gene>
<keyword evidence="7" id="KW-0456">Lyase</keyword>
<dbReference type="SMART" id="SM00710">
    <property type="entry name" value="PbH1"/>
    <property type="match status" value="5"/>
</dbReference>
<comment type="subcellular location">
    <subcellularLocation>
        <location evidence="2">Secreted</location>
    </subcellularLocation>
</comment>
<dbReference type="InterPro" id="IPR006626">
    <property type="entry name" value="PbH1"/>
</dbReference>
<dbReference type="PANTHER" id="PTHR40088">
    <property type="entry name" value="PECTATE LYASE (EUROFUNG)"/>
    <property type="match status" value="1"/>
</dbReference>
<keyword evidence="3" id="KW-0964">Secreted</keyword>
<dbReference type="InterPro" id="IPR011050">
    <property type="entry name" value="Pectin_lyase_fold/virulence"/>
</dbReference>
<feature type="region of interest" description="Disordered" evidence="9">
    <location>
        <begin position="47"/>
        <end position="68"/>
    </location>
</feature>
<evidence type="ECO:0000256" key="10">
    <source>
        <dbReference type="SAM" id="SignalP"/>
    </source>
</evidence>
<comment type="caution">
    <text evidence="12">The sequence shown here is derived from an EMBL/GenBank/DDBJ whole genome shotgun (WGS) entry which is preliminary data.</text>
</comment>
<accession>A0A2U2HED8</accession>
<evidence type="ECO:0000256" key="5">
    <source>
        <dbReference type="ARBA" id="ARBA00022729"/>
    </source>
</evidence>
<protein>
    <submittedName>
        <fullName evidence="12">DUF1565 domain-containing protein</fullName>
    </submittedName>
</protein>
<dbReference type="InterPro" id="IPR012334">
    <property type="entry name" value="Pectin_lyas_fold"/>
</dbReference>
<feature type="domain" description="DUF1565" evidence="11">
    <location>
        <begin position="170"/>
        <end position="207"/>
    </location>
</feature>
<evidence type="ECO:0000256" key="2">
    <source>
        <dbReference type="ARBA" id="ARBA00004613"/>
    </source>
</evidence>
<dbReference type="GO" id="GO:0046872">
    <property type="term" value="F:metal ion binding"/>
    <property type="evidence" value="ECO:0007669"/>
    <property type="project" value="UniProtKB-KW"/>
</dbReference>
<dbReference type="SUPFAM" id="SSF51126">
    <property type="entry name" value="Pectin lyase-like"/>
    <property type="match status" value="1"/>
</dbReference>
<dbReference type="RefSeq" id="WP_106759833.1">
    <property type="nucleotide sequence ID" value="NZ_PXWF02000306.1"/>
</dbReference>
<dbReference type="PROSITE" id="PS51257">
    <property type="entry name" value="PROKAR_LIPOPROTEIN"/>
    <property type="match status" value="1"/>
</dbReference>
<evidence type="ECO:0000256" key="1">
    <source>
        <dbReference type="ARBA" id="ARBA00001913"/>
    </source>
</evidence>
<keyword evidence="6" id="KW-0106">Calcium</keyword>
<evidence type="ECO:0000313" key="12">
    <source>
        <dbReference type="EMBL" id="PWF41878.1"/>
    </source>
</evidence>
<evidence type="ECO:0000313" key="13">
    <source>
        <dbReference type="Proteomes" id="UP000241421"/>
    </source>
</evidence>
<comment type="similarity">
    <text evidence="8">Belongs to the polysaccharide lyase 9 family.</text>
</comment>
<organism evidence="12 13">
    <name type="scientific">Massilia glaciei</name>
    <dbReference type="NCBI Taxonomy" id="1524097"/>
    <lineage>
        <taxon>Bacteria</taxon>
        <taxon>Pseudomonadati</taxon>
        <taxon>Pseudomonadota</taxon>
        <taxon>Betaproteobacteria</taxon>
        <taxon>Burkholderiales</taxon>
        <taxon>Oxalobacteraceae</taxon>
        <taxon>Telluria group</taxon>
        <taxon>Massilia</taxon>
    </lineage>
</organism>
<dbReference type="Gene3D" id="2.160.20.10">
    <property type="entry name" value="Single-stranded right-handed beta-helix, Pectin lyase-like"/>
    <property type="match status" value="1"/>
</dbReference>
<evidence type="ECO:0000256" key="4">
    <source>
        <dbReference type="ARBA" id="ARBA00022723"/>
    </source>
</evidence>
<comment type="cofactor">
    <cofactor evidence="1">
        <name>Ca(2+)</name>
        <dbReference type="ChEBI" id="CHEBI:29108"/>
    </cofactor>
</comment>